<evidence type="ECO:0000313" key="1">
    <source>
        <dbReference type="EMBL" id="RXN37956.1"/>
    </source>
</evidence>
<proteinExistence type="predicted"/>
<gene>
    <name evidence="1" type="ORF">ROHU_001557</name>
</gene>
<protein>
    <submittedName>
        <fullName evidence="1">Putative GAG protein</fullName>
    </submittedName>
</protein>
<comment type="caution">
    <text evidence="1">The sequence shown here is derived from an EMBL/GenBank/DDBJ whole genome shotgun (WGS) entry which is preliminary data.</text>
</comment>
<accession>A0A498P222</accession>
<reference evidence="1 2" key="1">
    <citation type="submission" date="2018-03" db="EMBL/GenBank/DDBJ databases">
        <title>Draft genome sequence of Rohu Carp (Labeo rohita).</title>
        <authorList>
            <person name="Das P."/>
            <person name="Kushwaha B."/>
            <person name="Joshi C.G."/>
            <person name="Kumar D."/>
            <person name="Nagpure N.S."/>
            <person name="Sahoo L."/>
            <person name="Das S.P."/>
            <person name="Bit A."/>
            <person name="Patnaik S."/>
            <person name="Meher P.K."/>
            <person name="Jayasankar P."/>
            <person name="Koringa P.G."/>
            <person name="Patel N.V."/>
            <person name="Hinsu A.T."/>
            <person name="Kumar R."/>
            <person name="Pandey M."/>
            <person name="Agarwal S."/>
            <person name="Srivastava S."/>
            <person name="Singh M."/>
            <person name="Iquebal M.A."/>
            <person name="Jaiswal S."/>
            <person name="Angadi U.B."/>
            <person name="Kumar N."/>
            <person name="Raza M."/>
            <person name="Shah T.M."/>
            <person name="Rai A."/>
            <person name="Jena J.K."/>
        </authorList>
    </citation>
    <scope>NUCLEOTIDE SEQUENCE [LARGE SCALE GENOMIC DNA]</scope>
    <source>
        <strain evidence="1">DASCIFA01</strain>
        <tissue evidence="1">Testis</tissue>
    </source>
</reference>
<sequence>MDSVFPEFTPLFDQQLLAEGDEIEGDEEEDEEMSRGAGKMEHFTASMYQKIDKSSALALRPLNITSLLMAYQAELLEELGTQLDADNPNQRRSATSQILIYAPHVVLCKAAAVPWLSLLQDLSPPYGHDGFVTVCGPSGLAEKEELPALGCGENYCA</sequence>
<dbReference type="EMBL" id="QBIY01005276">
    <property type="protein sequence ID" value="RXN37956.1"/>
    <property type="molecule type" value="Genomic_DNA"/>
</dbReference>
<dbReference type="Proteomes" id="UP000290572">
    <property type="component" value="Unassembled WGS sequence"/>
</dbReference>
<dbReference type="AlphaFoldDB" id="A0A498P222"/>
<name>A0A498P222_LABRO</name>
<organism evidence="1 2">
    <name type="scientific">Labeo rohita</name>
    <name type="common">Indian major carp</name>
    <name type="synonym">Cyprinus rohita</name>
    <dbReference type="NCBI Taxonomy" id="84645"/>
    <lineage>
        <taxon>Eukaryota</taxon>
        <taxon>Metazoa</taxon>
        <taxon>Chordata</taxon>
        <taxon>Craniata</taxon>
        <taxon>Vertebrata</taxon>
        <taxon>Euteleostomi</taxon>
        <taxon>Actinopterygii</taxon>
        <taxon>Neopterygii</taxon>
        <taxon>Teleostei</taxon>
        <taxon>Ostariophysi</taxon>
        <taxon>Cypriniformes</taxon>
        <taxon>Cyprinidae</taxon>
        <taxon>Labeoninae</taxon>
        <taxon>Labeonini</taxon>
        <taxon>Labeo</taxon>
    </lineage>
</organism>
<keyword evidence="2" id="KW-1185">Reference proteome</keyword>
<evidence type="ECO:0000313" key="2">
    <source>
        <dbReference type="Proteomes" id="UP000290572"/>
    </source>
</evidence>